<reference evidence="3" key="1">
    <citation type="journal article" date="2019" name="Int. J. Syst. Evol. Microbiol.">
        <title>The Global Catalogue of Microorganisms (GCM) 10K type strain sequencing project: providing services to taxonomists for standard genome sequencing and annotation.</title>
        <authorList>
            <consortium name="The Broad Institute Genomics Platform"/>
            <consortium name="The Broad Institute Genome Sequencing Center for Infectious Disease"/>
            <person name="Wu L."/>
            <person name="Ma J."/>
        </authorList>
    </citation>
    <scope>NUCLEOTIDE SEQUENCE [LARGE SCALE GENOMIC DNA]</scope>
    <source>
        <strain evidence="3">CCM 8897</strain>
    </source>
</reference>
<feature type="transmembrane region" description="Helical" evidence="1">
    <location>
        <begin position="155"/>
        <end position="179"/>
    </location>
</feature>
<feature type="transmembrane region" description="Helical" evidence="1">
    <location>
        <begin position="7"/>
        <end position="28"/>
    </location>
</feature>
<evidence type="ECO:0000313" key="2">
    <source>
        <dbReference type="EMBL" id="MFC6316299.1"/>
    </source>
</evidence>
<keyword evidence="1" id="KW-0812">Transmembrane</keyword>
<organism evidence="2 3">
    <name type="scientific">Lapidilactobacillus achengensis</name>
    <dbReference type="NCBI Taxonomy" id="2486000"/>
    <lineage>
        <taxon>Bacteria</taxon>
        <taxon>Bacillati</taxon>
        <taxon>Bacillota</taxon>
        <taxon>Bacilli</taxon>
        <taxon>Lactobacillales</taxon>
        <taxon>Lactobacillaceae</taxon>
        <taxon>Lapidilactobacillus</taxon>
    </lineage>
</organism>
<dbReference type="Proteomes" id="UP001596310">
    <property type="component" value="Unassembled WGS sequence"/>
</dbReference>
<accession>A0ABW1UQS3</accession>
<gene>
    <name evidence="2" type="ORF">ACFQHW_12070</name>
</gene>
<dbReference type="RefSeq" id="WP_125599167.1">
    <property type="nucleotide sequence ID" value="NZ_JBHSSM010000029.1"/>
</dbReference>
<feature type="transmembrane region" description="Helical" evidence="1">
    <location>
        <begin position="185"/>
        <end position="207"/>
    </location>
</feature>
<proteinExistence type="predicted"/>
<keyword evidence="3" id="KW-1185">Reference proteome</keyword>
<keyword evidence="1" id="KW-1133">Transmembrane helix</keyword>
<feature type="transmembrane region" description="Helical" evidence="1">
    <location>
        <begin position="121"/>
        <end position="143"/>
    </location>
</feature>
<evidence type="ECO:0008006" key="4">
    <source>
        <dbReference type="Google" id="ProtNLM"/>
    </source>
</evidence>
<protein>
    <recommendedName>
        <fullName evidence="4">ABC transporter permease</fullName>
    </recommendedName>
</protein>
<keyword evidence="1" id="KW-0472">Membrane</keyword>
<evidence type="ECO:0000256" key="1">
    <source>
        <dbReference type="SAM" id="Phobius"/>
    </source>
</evidence>
<feature type="transmembrane region" description="Helical" evidence="1">
    <location>
        <begin position="242"/>
        <end position="263"/>
    </location>
</feature>
<sequence length="272" mass="30407">MIKLWRKYFLMGLLLISMVTVIHTLLLIHENLGILRRGEAGTALFYGMQLFGNNETIWHLIIMLVIIPTSCFWFFIYGKNSKLFNLWVTRVGRRVFIKQALCHITIGTAIIRLVQIGLELMLIHFLFAPISLIPASSFLKNGLPTFFTLNGSMNLLLFVLCSTVGWVIGAILCFAVSLFVRRTVLIFPATALLLLLFSLLPGIANVALGGQGSLFLYTIFLPGMIAPGEINFGTSSMPLPLLALHLLTVLFYMVVCLVLLVFWQKQARQGDA</sequence>
<evidence type="ECO:0000313" key="3">
    <source>
        <dbReference type="Proteomes" id="UP001596310"/>
    </source>
</evidence>
<dbReference type="EMBL" id="JBHSSM010000029">
    <property type="protein sequence ID" value="MFC6316299.1"/>
    <property type="molecule type" value="Genomic_DNA"/>
</dbReference>
<comment type="caution">
    <text evidence="2">The sequence shown here is derived from an EMBL/GenBank/DDBJ whole genome shotgun (WGS) entry which is preliminary data.</text>
</comment>
<name>A0ABW1UQS3_9LACO</name>
<feature type="transmembrane region" description="Helical" evidence="1">
    <location>
        <begin position="57"/>
        <end position="76"/>
    </location>
</feature>